<feature type="domain" description="UspA" evidence="1">
    <location>
        <begin position="10"/>
        <end position="167"/>
    </location>
</feature>
<comment type="caution">
    <text evidence="2">The sequence shown here is derived from an EMBL/GenBank/DDBJ whole genome shotgun (WGS) entry which is preliminary data.</text>
</comment>
<evidence type="ECO:0000259" key="1">
    <source>
        <dbReference type="Pfam" id="PF00582"/>
    </source>
</evidence>
<dbReference type="Proteomes" id="UP001630127">
    <property type="component" value="Unassembled WGS sequence"/>
</dbReference>
<evidence type="ECO:0000313" key="2">
    <source>
        <dbReference type="EMBL" id="KAL3501731.1"/>
    </source>
</evidence>
<sequence>MGVKSTESEKKVMVAIDESETSYYALMWVLQNLKESITKSSHPMILFMAQPPAPNCNIFAASLGAARMFCNVSPTLAFAAAVQERNRIISKGILEKAKSICTNYGVKSEMISVVGDAREALCDAVQKFNIDLLVLGDHGTAKFKRAFFGSVSNYCVFNAKCPVLVVKKPE</sequence>
<dbReference type="InterPro" id="IPR006015">
    <property type="entry name" value="Universal_stress_UspA"/>
</dbReference>
<dbReference type="InterPro" id="IPR006016">
    <property type="entry name" value="UspA"/>
</dbReference>
<keyword evidence="3" id="KW-1185">Reference proteome</keyword>
<organism evidence="2 3">
    <name type="scientific">Cinchona calisaya</name>
    <dbReference type="NCBI Taxonomy" id="153742"/>
    <lineage>
        <taxon>Eukaryota</taxon>
        <taxon>Viridiplantae</taxon>
        <taxon>Streptophyta</taxon>
        <taxon>Embryophyta</taxon>
        <taxon>Tracheophyta</taxon>
        <taxon>Spermatophyta</taxon>
        <taxon>Magnoliopsida</taxon>
        <taxon>eudicotyledons</taxon>
        <taxon>Gunneridae</taxon>
        <taxon>Pentapetalae</taxon>
        <taxon>asterids</taxon>
        <taxon>lamiids</taxon>
        <taxon>Gentianales</taxon>
        <taxon>Rubiaceae</taxon>
        <taxon>Cinchonoideae</taxon>
        <taxon>Cinchoneae</taxon>
        <taxon>Cinchona</taxon>
    </lineage>
</organism>
<dbReference type="CDD" id="cd23659">
    <property type="entry name" value="USP_At3g01520-like"/>
    <property type="match status" value="1"/>
</dbReference>
<dbReference type="Gene3D" id="3.40.50.620">
    <property type="entry name" value="HUPs"/>
    <property type="match status" value="1"/>
</dbReference>
<dbReference type="PRINTS" id="PR01438">
    <property type="entry name" value="UNVRSLSTRESS"/>
</dbReference>
<dbReference type="PANTHER" id="PTHR31964">
    <property type="entry name" value="ADENINE NUCLEOTIDE ALPHA HYDROLASES-LIKE SUPERFAMILY PROTEIN"/>
    <property type="match status" value="1"/>
</dbReference>
<gene>
    <name evidence="2" type="ORF">ACH5RR_036180</name>
</gene>
<name>A0ABD2Y4U6_9GENT</name>
<reference evidence="2 3" key="1">
    <citation type="submission" date="2024-11" db="EMBL/GenBank/DDBJ databases">
        <title>A near-complete genome assembly of Cinchona calisaya.</title>
        <authorList>
            <person name="Lian D.C."/>
            <person name="Zhao X.W."/>
            <person name="Wei L."/>
        </authorList>
    </citation>
    <scope>NUCLEOTIDE SEQUENCE [LARGE SCALE GENOMIC DNA]</scope>
    <source>
        <tissue evidence="2">Nenye</tissue>
    </source>
</reference>
<dbReference type="EMBL" id="JBJUIK010000015">
    <property type="protein sequence ID" value="KAL3501731.1"/>
    <property type="molecule type" value="Genomic_DNA"/>
</dbReference>
<dbReference type="Pfam" id="PF00582">
    <property type="entry name" value="Usp"/>
    <property type="match status" value="1"/>
</dbReference>
<proteinExistence type="predicted"/>
<dbReference type="InterPro" id="IPR014729">
    <property type="entry name" value="Rossmann-like_a/b/a_fold"/>
</dbReference>
<dbReference type="PANTHER" id="PTHR31964:SF55">
    <property type="entry name" value="USPA DOMAIN-CONTAINING PROTEIN"/>
    <property type="match status" value="1"/>
</dbReference>
<evidence type="ECO:0000313" key="3">
    <source>
        <dbReference type="Proteomes" id="UP001630127"/>
    </source>
</evidence>
<dbReference type="SUPFAM" id="SSF52402">
    <property type="entry name" value="Adenine nucleotide alpha hydrolases-like"/>
    <property type="match status" value="1"/>
</dbReference>
<dbReference type="AlphaFoldDB" id="A0ABD2Y4U6"/>
<accession>A0ABD2Y4U6</accession>
<protein>
    <recommendedName>
        <fullName evidence="1">UspA domain-containing protein</fullName>
    </recommendedName>
</protein>